<keyword evidence="4 5" id="KW-0472">Membrane</keyword>
<evidence type="ECO:0000256" key="1">
    <source>
        <dbReference type="ARBA" id="ARBA00004651"/>
    </source>
</evidence>
<dbReference type="InterPro" id="IPR011701">
    <property type="entry name" value="MFS"/>
</dbReference>
<feature type="transmembrane region" description="Helical" evidence="5">
    <location>
        <begin position="177"/>
        <end position="198"/>
    </location>
</feature>
<evidence type="ECO:0000256" key="5">
    <source>
        <dbReference type="SAM" id="Phobius"/>
    </source>
</evidence>
<dbReference type="EMBL" id="JBHLZU010000033">
    <property type="protein sequence ID" value="MFB9909368.1"/>
    <property type="molecule type" value="Genomic_DNA"/>
</dbReference>
<feature type="transmembrane region" description="Helical" evidence="5">
    <location>
        <begin position="17"/>
        <end position="40"/>
    </location>
</feature>
<evidence type="ECO:0000256" key="2">
    <source>
        <dbReference type="ARBA" id="ARBA00022692"/>
    </source>
</evidence>
<evidence type="ECO:0000256" key="4">
    <source>
        <dbReference type="ARBA" id="ARBA00023136"/>
    </source>
</evidence>
<proteinExistence type="predicted"/>
<keyword evidence="3 5" id="KW-1133">Transmembrane helix</keyword>
<feature type="transmembrane region" description="Helical" evidence="5">
    <location>
        <begin position="52"/>
        <end position="71"/>
    </location>
</feature>
<comment type="subcellular location">
    <subcellularLocation>
        <location evidence="1">Cell membrane</location>
        <topology evidence="1">Multi-pass membrane protein</topology>
    </subcellularLocation>
</comment>
<feature type="transmembrane region" description="Helical" evidence="5">
    <location>
        <begin position="210"/>
        <end position="227"/>
    </location>
</feature>
<feature type="transmembrane region" description="Helical" evidence="5">
    <location>
        <begin position="83"/>
        <end position="102"/>
    </location>
</feature>
<feature type="domain" description="Major facilitator superfamily (MFS) profile" evidence="6">
    <location>
        <begin position="18"/>
        <end position="522"/>
    </location>
</feature>
<feature type="transmembrane region" description="Helical" evidence="5">
    <location>
        <begin position="344"/>
        <end position="362"/>
    </location>
</feature>
<keyword evidence="2 5" id="KW-0812">Transmembrane</keyword>
<gene>
    <name evidence="7" type="ORF">ACFFQA_36000</name>
</gene>
<feature type="transmembrane region" description="Helical" evidence="5">
    <location>
        <begin position="233"/>
        <end position="255"/>
    </location>
</feature>
<evidence type="ECO:0000313" key="7">
    <source>
        <dbReference type="EMBL" id="MFB9909368.1"/>
    </source>
</evidence>
<dbReference type="Gene3D" id="1.20.1720.10">
    <property type="entry name" value="Multidrug resistance protein D"/>
    <property type="match status" value="1"/>
</dbReference>
<evidence type="ECO:0000313" key="8">
    <source>
        <dbReference type="Proteomes" id="UP001589693"/>
    </source>
</evidence>
<evidence type="ECO:0000256" key="3">
    <source>
        <dbReference type="ARBA" id="ARBA00022989"/>
    </source>
</evidence>
<comment type="caution">
    <text evidence="7">The sequence shown here is derived from an EMBL/GenBank/DDBJ whole genome shotgun (WGS) entry which is preliminary data.</text>
</comment>
<evidence type="ECO:0000259" key="6">
    <source>
        <dbReference type="PROSITE" id="PS50850"/>
    </source>
</evidence>
<reference evidence="7 8" key="1">
    <citation type="submission" date="2024-09" db="EMBL/GenBank/DDBJ databases">
        <authorList>
            <person name="Sun Q."/>
            <person name="Mori K."/>
        </authorList>
    </citation>
    <scope>NUCLEOTIDE SEQUENCE [LARGE SCALE GENOMIC DNA]</scope>
    <source>
        <strain evidence="7 8">TBRC 7907</strain>
    </source>
</reference>
<feature type="transmembrane region" description="Helical" evidence="5">
    <location>
        <begin position="141"/>
        <end position="165"/>
    </location>
</feature>
<feature type="transmembrane region" description="Helical" evidence="5">
    <location>
        <begin position="414"/>
        <end position="432"/>
    </location>
</feature>
<organism evidence="7 8">
    <name type="scientific">Allokutzneria oryzae</name>
    <dbReference type="NCBI Taxonomy" id="1378989"/>
    <lineage>
        <taxon>Bacteria</taxon>
        <taxon>Bacillati</taxon>
        <taxon>Actinomycetota</taxon>
        <taxon>Actinomycetes</taxon>
        <taxon>Pseudonocardiales</taxon>
        <taxon>Pseudonocardiaceae</taxon>
        <taxon>Allokutzneria</taxon>
    </lineage>
</organism>
<feature type="transmembrane region" description="Helical" evidence="5">
    <location>
        <begin position="108"/>
        <end position="129"/>
    </location>
</feature>
<dbReference type="InterPro" id="IPR036259">
    <property type="entry name" value="MFS_trans_sf"/>
</dbReference>
<dbReference type="InterPro" id="IPR020846">
    <property type="entry name" value="MFS_dom"/>
</dbReference>
<dbReference type="Pfam" id="PF07690">
    <property type="entry name" value="MFS_1"/>
    <property type="match status" value="1"/>
</dbReference>
<dbReference type="Proteomes" id="UP001589693">
    <property type="component" value="Unassembled WGS sequence"/>
</dbReference>
<feature type="transmembrane region" description="Helical" evidence="5">
    <location>
        <begin position="276"/>
        <end position="300"/>
    </location>
</feature>
<name>A0ABV6A857_9PSEU</name>
<dbReference type="PANTHER" id="PTHR23501">
    <property type="entry name" value="MAJOR FACILITATOR SUPERFAMILY"/>
    <property type="match status" value="1"/>
</dbReference>
<protein>
    <submittedName>
        <fullName evidence="7">MFS transporter</fullName>
    </submittedName>
</protein>
<dbReference type="PANTHER" id="PTHR23501:SF197">
    <property type="entry name" value="COMD"/>
    <property type="match status" value="1"/>
</dbReference>
<feature type="transmembrane region" description="Helical" evidence="5">
    <location>
        <begin position="499"/>
        <end position="518"/>
    </location>
</feature>
<dbReference type="Gene3D" id="1.20.1250.20">
    <property type="entry name" value="MFS general substrate transporter like domains"/>
    <property type="match status" value="1"/>
</dbReference>
<dbReference type="RefSeq" id="WP_377862264.1">
    <property type="nucleotide sequence ID" value="NZ_JBHLZU010000033.1"/>
</dbReference>
<dbReference type="PROSITE" id="PS50850">
    <property type="entry name" value="MFS"/>
    <property type="match status" value="1"/>
</dbReference>
<sequence>MTTTEAASPLTHRRIRAVVIGLLIGTFLGALDTMIMVTAMRTIADELHGLTMQASVTTAYLIASMISMPLYGKLSDIYGRRRLYLAGISVFLLGSLLCALAGDMGQLALFRAVQGLGGGGLMALALAAIADMVPSEQRTRWQALFGFSFAAASISGPVLGGLFAGMDSFLGIDGWRWLFLVNLPIGLVTMAVVGKLFTVRTPRLAQSVDYWGAIALATGLVPLLLLAEQGREWGWTSPASLSLAAVGVLGLAVFARVQVRRQDSALLPPKLFRDKAFTLINLVNFLGGVGVFTALAFVPLYLQIVQGLSPTAAGLLMLPQSLATITGSRIVGPLLGKGMRYSRVLAAGLGLSGSAYLALSLAGPATPMALITVLVLANGVGGGMFFQVVLVTLQDAVEPQDLGVASSLSGFSRQLGGVAGTAVFLSLVFSTASERITRLFNESLASEQFRALVAADPLARSVIDRPGGVDLNDTSFLSLLDPRVAAPVVEGMSSAMNTVFLSIGLVVVLAAALALSITPSRKDTP</sequence>
<feature type="transmembrane region" description="Helical" evidence="5">
    <location>
        <begin position="368"/>
        <end position="393"/>
    </location>
</feature>
<accession>A0ABV6A857</accession>
<dbReference type="SUPFAM" id="SSF103473">
    <property type="entry name" value="MFS general substrate transporter"/>
    <property type="match status" value="1"/>
</dbReference>
<keyword evidence="8" id="KW-1185">Reference proteome</keyword>